<dbReference type="GO" id="GO:0004386">
    <property type="term" value="F:helicase activity"/>
    <property type="evidence" value="ECO:0007669"/>
    <property type="project" value="UniProtKB-KW"/>
</dbReference>
<dbReference type="PANTHER" id="PTHR33418:SF1">
    <property type="entry name" value="HELICASE-ASSOCIATED DOMAIN-CONTAINING PROTEIN"/>
    <property type="match status" value="1"/>
</dbReference>
<feature type="domain" description="Helicase-associated" evidence="1">
    <location>
        <begin position="159"/>
        <end position="219"/>
    </location>
</feature>
<feature type="domain" description="Helicase-associated" evidence="1">
    <location>
        <begin position="229"/>
        <end position="287"/>
    </location>
</feature>
<dbReference type="Proteomes" id="UP000465609">
    <property type="component" value="Chromosome"/>
</dbReference>
<feature type="domain" description="Helicase-associated" evidence="1">
    <location>
        <begin position="21"/>
        <end position="82"/>
    </location>
</feature>
<evidence type="ECO:0000313" key="3">
    <source>
        <dbReference type="Proteomes" id="UP000465609"/>
    </source>
</evidence>
<keyword evidence="3" id="KW-1185">Reference proteome</keyword>
<organism evidence="2 3">
    <name type="scientific">Mycolicibacterium aubagnense</name>
    <dbReference type="NCBI Taxonomy" id="319707"/>
    <lineage>
        <taxon>Bacteria</taxon>
        <taxon>Bacillati</taxon>
        <taxon>Actinomycetota</taxon>
        <taxon>Actinomycetes</taxon>
        <taxon>Mycobacteriales</taxon>
        <taxon>Mycobacteriaceae</taxon>
        <taxon>Mycolicibacterium</taxon>
    </lineage>
</organism>
<dbReference type="InterPro" id="IPR005114">
    <property type="entry name" value="Helicase_assoc"/>
</dbReference>
<evidence type="ECO:0000313" key="2">
    <source>
        <dbReference type="EMBL" id="BBX87872.1"/>
    </source>
</evidence>
<name>A0ABM7IML1_9MYCO</name>
<sequence length="448" mass="51946">MSVAAVVIVPPASARGTHAFDRRWEAALSALTEFTAREGHTLVPRNASGFSIDLGTWVAVQRVRHRRGQLTLERTARLEAVPGWTWDPLQDQWDAGLLAWTQFARREGRTRIPTDHVEAGINISQWASLQRRLYRARKLHQERIVRLQSVPGWTWGPDEDLWEKAITALSKFAERNGHVRIPKGHVEDGVDLGSWVRGQRMAYRRGALTDTQVSQLKGLPGWCWEPRATRWETCFNALRDFVEREGHARVPALHVENGIDLGSWVSYQRNHHRRNILPPDQTLKLQGLVGWSWDVATDHWEERYATLLAFVNREGHSRVPRSHVEGDVRLGTWVGRQRESRHRGRLTSDQVDRLQALPGWTWRASASRSKPRRLQRHETQWIAAARAAARFLEREGHLNVPFNYREDGFFLRKWITKQRRLYHRGELSRARIDRLESLPGWCWNAATN</sequence>
<reference evidence="2 3" key="1">
    <citation type="journal article" date="2019" name="Emerg. Microbes Infect.">
        <title>Comprehensive subspecies identification of 175 nontuberculous mycobacteria species based on 7547 genomic profiles.</title>
        <authorList>
            <person name="Matsumoto Y."/>
            <person name="Kinjo T."/>
            <person name="Motooka D."/>
            <person name="Nabeya D."/>
            <person name="Jung N."/>
            <person name="Uechi K."/>
            <person name="Horii T."/>
            <person name="Iida T."/>
            <person name="Fujita J."/>
            <person name="Nakamura S."/>
        </authorList>
    </citation>
    <scope>NUCLEOTIDE SEQUENCE [LARGE SCALE GENOMIC DNA]</scope>
    <source>
        <strain evidence="2 3">JCM 15296</strain>
    </source>
</reference>
<feature type="domain" description="Helicase-associated" evidence="1">
    <location>
        <begin position="377"/>
        <end position="439"/>
    </location>
</feature>
<keyword evidence="2" id="KW-0547">Nucleotide-binding</keyword>
<keyword evidence="2" id="KW-0347">Helicase</keyword>
<dbReference type="Pfam" id="PF03457">
    <property type="entry name" value="HA"/>
    <property type="match status" value="6"/>
</dbReference>
<dbReference type="EMBL" id="AP022577">
    <property type="protein sequence ID" value="BBX87872.1"/>
    <property type="molecule type" value="Genomic_DNA"/>
</dbReference>
<keyword evidence="2" id="KW-0378">Hydrolase</keyword>
<dbReference type="RefSeq" id="WP_138230313.1">
    <property type="nucleotide sequence ID" value="NZ_AP022577.1"/>
</dbReference>
<feature type="domain" description="Helicase-associated" evidence="1">
    <location>
        <begin position="90"/>
        <end position="150"/>
    </location>
</feature>
<feature type="domain" description="Helicase-associated" evidence="1">
    <location>
        <begin position="297"/>
        <end position="358"/>
    </location>
</feature>
<evidence type="ECO:0000259" key="1">
    <source>
        <dbReference type="Pfam" id="PF03457"/>
    </source>
</evidence>
<dbReference type="Gene3D" id="6.10.140.530">
    <property type="match status" value="6"/>
</dbReference>
<proteinExistence type="predicted"/>
<protein>
    <submittedName>
        <fullName evidence="2">Helicase</fullName>
    </submittedName>
</protein>
<accession>A0ABM7IML1</accession>
<keyword evidence="2" id="KW-0067">ATP-binding</keyword>
<gene>
    <name evidence="2" type="ORF">MAUB_57450</name>
</gene>
<dbReference type="PANTHER" id="PTHR33418">
    <property type="entry name" value="HELICASE-ASSOCIATED"/>
    <property type="match status" value="1"/>
</dbReference>